<dbReference type="SUPFAM" id="SSF52540">
    <property type="entry name" value="P-loop containing nucleoside triphosphate hydrolases"/>
    <property type="match status" value="1"/>
</dbReference>
<evidence type="ECO:0000313" key="14">
    <source>
        <dbReference type="EMBL" id="KAK9774927.1"/>
    </source>
</evidence>
<evidence type="ECO:0000256" key="10">
    <source>
        <dbReference type="ARBA" id="ARBA00023192"/>
    </source>
</evidence>
<evidence type="ECO:0000256" key="2">
    <source>
        <dbReference type="ARBA" id="ARBA00004806"/>
    </source>
</evidence>
<keyword evidence="9" id="KW-0067">ATP-binding</keyword>
<dbReference type="InterPro" id="IPR002891">
    <property type="entry name" value="APS"/>
</dbReference>
<dbReference type="InterPro" id="IPR001128">
    <property type="entry name" value="Cyt_P450"/>
</dbReference>
<dbReference type="CDD" id="cd02027">
    <property type="entry name" value="APSK"/>
    <property type="match status" value="1"/>
</dbReference>
<dbReference type="Pfam" id="PF00067">
    <property type="entry name" value="p450"/>
    <property type="match status" value="1"/>
</dbReference>
<evidence type="ECO:0000256" key="7">
    <source>
        <dbReference type="ARBA" id="ARBA00022741"/>
    </source>
</evidence>
<keyword evidence="8 14" id="KW-0418">Kinase</keyword>
<evidence type="ECO:0000256" key="11">
    <source>
        <dbReference type="ARBA" id="ARBA00029724"/>
    </source>
</evidence>
<dbReference type="GO" id="GO:0016301">
    <property type="term" value="F:kinase activity"/>
    <property type="evidence" value="ECO:0007669"/>
    <property type="project" value="UniProtKB-KW"/>
</dbReference>
<evidence type="ECO:0000256" key="4">
    <source>
        <dbReference type="ARBA" id="ARBA00012121"/>
    </source>
</evidence>
<proteinExistence type="inferred from homology"/>
<reference evidence="14 15" key="1">
    <citation type="submission" date="2024-02" db="EMBL/GenBank/DDBJ databases">
        <title>First draft genome assembly of two strains of Seiridium cardinale.</title>
        <authorList>
            <person name="Emiliani G."/>
            <person name="Scali E."/>
        </authorList>
    </citation>
    <scope>NUCLEOTIDE SEQUENCE [LARGE SCALE GENOMIC DNA]</scope>
    <source>
        <strain evidence="14 15">BM-138-000479</strain>
    </source>
</reference>
<comment type="pathway">
    <text evidence="2">Sulfur metabolism; hydrogen sulfide biosynthesis; sulfite from sulfate: step 2/3.</text>
</comment>
<keyword evidence="7" id="KW-0547">Nucleotide-binding</keyword>
<evidence type="ECO:0000256" key="1">
    <source>
        <dbReference type="ARBA" id="ARBA00001823"/>
    </source>
</evidence>
<dbReference type="EC" id="2.7.1.25" evidence="4"/>
<dbReference type="PANTHER" id="PTHR11055:SF1">
    <property type="entry name" value="PAPS SYNTHETASE, ISOFORM D"/>
    <property type="match status" value="1"/>
</dbReference>
<dbReference type="NCBIfam" id="TIGR00455">
    <property type="entry name" value="apsK"/>
    <property type="match status" value="1"/>
</dbReference>
<dbReference type="NCBIfam" id="NF003013">
    <property type="entry name" value="PRK03846.1"/>
    <property type="match status" value="1"/>
</dbReference>
<dbReference type="HAMAP" id="MF_00065">
    <property type="entry name" value="Adenylyl_sulf_kinase"/>
    <property type="match status" value="1"/>
</dbReference>
<dbReference type="SUPFAM" id="SSF48264">
    <property type="entry name" value="Cytochrome P450"/>
    <property type="match status" value="1"/>
</dbReference>
<evidence type="ECO:0000259" key="13">
    <source>
        <dbReference type="Pfam" id="PF01583"/>
    </source>
</evidence>
<sequence length="481" mass="53845">MSSTKNLYRRGEAIRGNRFNPYHDTMFNILDRERQDKVKVMVAAAPGLESNVDNQSTSRVHIPFMSLTVDVPWLRKIFYSDISLKLMGRRETDAYDMGKLMGLTSIASESDSIPTHCRRGTCWLVKASHCLCSLLALIPLLPPSGSQCSMCSQIREYIIVSKAEVKRAIQEGKVSTPITSAEERALQYLQPVIYEGLRIRPIVSGLIFKPVPLSGDTINGKLLPGGTAVGTNTSCFLRNKHTFSEDADIFCPERFLELDSDGLAEMRRNVELQFGNITWHPSLSRRERNEFRKQRGMTIWFTGLSASGKSTVATALEQHLLHLGLATYRLDGDNVRFGLNKDLGFSEKDRNENIRRIAEVAKLFADSSTIALTSFISPYRADRLVARELHEAAGPGGADDEPIPFIEVYVDVPVSVAEQRDPKGLYKKARAGEIKEFTGISAPYEAPENAEIVIKTHEKSVEECVQQIVEWLSEKGYIKLQ</sequence>
<protein>
    <recommendedName>
        <fullName evidence="5">Adenylyl-sulfate kinase</fullName>
        <ecNumber evidence="4">2.7.1.25</ecNumber>
    </recommendedName>
    <alternativeName>
        <fullName evidence="12">ATP adenosine-5'-phosphosulfate 3'-phosphotransferase</fullName>
    </alternativeName>
    <alternativeName>
        <fullName evidence="11">Adenosine-5'-phosphosulfate kinase</fullName>
    </alternativeName>
</protein>
<dbReference type="InterPro" id="IPR027417">
    <property type="entry name" value="P-loop_NTPase"/>
</dbReference>
<dbReference type="Gene3D" id="1.10.630.10">
    <property type="entry name" value="Cytochrome P450"/>
    <property type="match status" value="1"/>
</dbReference>
<dbReference type="Proteomes" id="UP001465668">
    <property type="component" value="Unassembled WGS sequence"/>
</dbReference>
<evidence type="ECO:0000256" key="12">
    <source>
        <dbReference type="ARBA" id="ARBA00031464"/>
    </source>
</evidence>
<dbReference type="Pfam" id="PF01583">
    <property type="entry name" value="APS_kinase"/>
    <property type="match status" value="1"/>
</dbReference>
<evidence type="ECO:0000256" key="5">
    <source>
        <dbReference type="ARBA" id="ARBA00018163"/>
    </source>
</evidence>
<evidence type="ECO:0000313" key="15">
    <source>
        <dbReference type="Proteomes" id="UP001465668"/>
    </source>
</evidence>
<keyword evidence="10" id="KW-0198">Cysteine biosynthesis</keyword>
<feature type="domain" description="APS kinase" evidence="13">
    <location>
        <begin position="295"/>
        <end position="455"/>
    </location>
</feature>
<evidence type="ECO:0000256" key="9">
    <source>
        <dbReference type="ARBA" id="ARBA00022840"/>
    </source>
</evidence>
<dbReference type="InterPro" id="IPR059117">
    <property type="entry name" value="APS_kinase_dom"/>
</dbReference>
<dbReference type="PANTHER" id="PTHR11055">
    <property type="entry name" value="BIFUNCTIONAL 3'-PHOSPHOADENOSINE 5'-PHOSPHOSULFATE SYNTHASE"/>
    <property type="match status" value="1"/>
</dbReference>
<keyword evidence="10" id="KW-0028">Amino-acid biosynthesis</keyword>
<keyword evidence="6" id="KW-0808">Transferase</keyword>
<organism evidence="14 15">
    <name type="scientific">Seiridium cardinale</name>
    <dbReference type="NCBI Taxonomy" id="138064"/>
    <lineage>
        <taxon>Eukaryota</taxon>
        <taxon>Fungi</taxon>
        <taxon>Dikarya</taxon>
        <taxon>Ascomycota</taxon>
        <taxon>Pezizomycotina</taxon>
        <taxon>Sordariomycetes</taxon>
        <taxon>Xylariomycetidae</taxon>
        <taxon>Amphisphaeriales</taxon>
        <taxon>Sporocadaceae</taxon>
        <taxon>Seiridium</taxon>
    </lineage>
</organism>
<comment type="caution">
    <text evidence="14">The sequence shown here is derived from an EMBL/GenBank/DDBJ whole genome shotgun (WGS) entry which is preliminary data.</text>
</comment>
<comment type="catalytic activity">
    <reaction evidence="1">
        <text>adenosine 5'-phosphosulfate + ATP = 3'-phosphoadenylyl sulfate + ADP + H(+)</text>
        <dbReference type="Rhea" id="RHEA:24152"/>
        <dbReference type="ChEBI" id="CHEBI:15378"/>
        <dbReference type="ChEBI" id="CHEBI:30616"/>
        <dbReference type="ChEBI" id="CHEBI:58243"/>
        <dbReference type="ChEBI" id="CHEBI:58339"/>
        <dbReference type="ChEBI" id="CHEBI:456216"/>
        <dbReference type="EC" id="2.7.1.25"/>
    </reaction>
</comment>
<gene>
    <name evidence="14" type="ORF">SCAR479_08482</name>
</gene>
<comment type="similarity">
    <text evidence="3">Belongs to the APS kinase family.</text>
</comment>
<dbReference type="Gene3D" id="3.40.50.300">
    <property type="entry name" value="P-loop containing nucleotide triphosphate hydrolases"/>
    <property type="match status" value="1"/>
</dbReference>
<dbReference type="EMBL" id="JARVKM010000038">
    <property type="protein sequence ID" value="KAK9774927.1"/>
    <property type="molecule type" value="Genomic_DNA"/>
</dbReference>
<evidence type="ECO:0000256" key="8">
    <source>
        <dbReference type="ARBA" id="ARBA00022777"/>
    </source>
</evidence>
<evidence type="ECO:0000256" key="6">
    <source>
        <dbReference type="ARBA" id="ARBA00022679"/>
    </source>
</evidence>
<evidence type="ECO:0000256" key="3">
    <source>
        <dbReference type="ARBA" id="ARBA00007008"/>
    </source>
</evidence>
<name>A0ABR2XM87_9PEZI</name>
<keyword evidence="15" id="KW-1185">Reference proteome</keyword>
<dbReference type="InterPro" id="IPR036396">
    <property type="entry name" value="Cyt_P450_sf"/>
</dbReference>
<accession>A0ABR2XM87</accession>